<evidence type="ECO:0000256" key="3">
    <source>
        <dbReference type="ARBA" id="ARBA00022801"/>
    </source>
</evidence>
<keyword evidence="8" id="KW-1185">Reference proteome</keyword>
<dbReference type="PROSITE" id="PS00138">
    <property type="entry name" value="SUBTILASE_SER"/>
    <property type="match status" value="1"/>
</dbReference>
<evidence type="ECO:0000313" key="8">
    <source>
        <dbReference type="Proteomes" id="UP001595828"/>
    </source>
</evidence>
<accession>A0ABV8RLT5</accession>
<evidence type="ECO:0000256" key="4">
    <source>
        <dbReference type="ARBA" id="ARBA00022825"/>
    </source>
</evidence>
<proteinExistence type="inferred from homology"/>
<dbReference type="PANTHER" id="PTHR43806">
    <property type="entry name" value="PEPTIDASE S8"/>
    <property type="match status" value="1"/>
</dbReference>
<evidence type="ECO:0000256" key="1">
    <source>
        <dbReference type="ARBA" id="ARBA00011073"/>
    </source>
</evidence>
<evidence type="ECO:0000256" key="2">
    <source>
        <dbReference type="ARBA" id="ARBA00022670"/>
    </source>
</evidence>
<protein>
    <submittedName>
        <fullName evidence="7">S8 family serine peptidase</fullName>
    </submittedName>
</protein>
<dbReference type="InterPro" id="IPR000209">
    <property type="entry name" value="Peptidase_S8/S53_dom"/>
</dbReference>
<comment type="caution">
    <text evidence="5">Lacks conserved residue(s) required for the propagation of feature annotation.</text>
</comment>
<dbReference type="CDD" id="cd05561">
    <property type="entry name" value="Peptidases_S8_4"/>
    <property type="match status" value="1"/>
</dbReference>
<dbReference type="Pfam" id="PF00082">
    <property type="entry name" value="Peptidase_S8"/>
    <property type="match status" value="1"/>
</dbReference>
<dbReference type="InterPro" id="IPR023828">
    <property type="entry name" value="Peptidase_S8_Ser-AS"/>
</dbReference>
<keyword evidence="4" id="KW-0720">Serine protease</keyword>
<dbReference type="Gene3D" id="3.40.50.200">
    <property type="entry name" value="Peptidase S8/S53 domain"/>
    <property type="match status" value="1"/>
</dbReference>
<dbReference type="InterPro" id="IPR050131">
    <property type="entry name" value="Peptidase_S8_subtilisin-like"/>
</dbReference>
<evidence type="ECO:0000259" key="6">
    <source>
        <dbReference type="Pfam" id="PF00082"/>
    </source>
</evidence>
<keyword evidence="3" id="KW-0378">Hydrolase</keyword>
<sequence>MDARIERADRLLRRFPDLIELDAQGDPARRGELLLVGAEPADLRAAEDAGFVLSGTERMDSLDLRVLRFSLPRGLSLAQGEALLRKVAPQAEVAADTLHFQSGAPPLPKLAAAASAQGTAIATPVGIIDGAPAQPVGVVRGFAKGAPVASHHGSAVTSLLAGAGVRNIRVADVYGTDPAGGNALALVRALNWLIGGGAKVISISLAGPNNSAVGRAISAAQRKGVVIVAAVGNDGPAAPPAYPASYPDVVAVTAVDGRNRALIEAGRATHLDYAAPGADILALNKEGKKTRVRGTSYSVPLVAARAARALDRGNDLRTTLDHEAEDLGPAGPDSQFGRGLLCRACGR</sequence>
<evidence type="ECO:0000256" key="5">
    <source>
        <dbReference type="PROSITE-ProRule" id="PRU01240"/>
    </source>
</evidence>
<dbReference type="PANTHER" id="PTHR43806:SF11">
    <property type="entry name" value="CEREVISIN-RELATED"/>
    <property type="match status" value="1"/>
</dbReference>
<organism evidence="7 8">
    <name type="scientific">Novosphingobium tardum</name>
    <dbReference type="NCBI Taxonomy" id="1538021"/>
    <lineage>
        <taxon>Bacteria</taxon>
        <taxon>Pseudomonadati</taxon>
        <taxon>Pseudomonadota</taxon>
        <taxon>Alphaproteobacteria</taxon>
        <taxon>Sphingomonadales</taxon>
        <taxon>Sphingomonadaceae</taxon>
        <taxon>Novosphingobium</taxon>
    </lineage>
</organism>
<name>A0ABV8RLT5_9SPHN</name>
<reference evidence="8" key="1">
    <citation type="journal article" date="2019" name="Int. J. Syst. Evol. Microbiol.">
        <title>The Global Catalogue of Microorganisms (GCM) 10K type strain sequencing project: providing services to taxonomists for standard genome sequencing and annotation.</title>
        <authorList>
            <consortium name="The Broad Institute Genomics Platform"/>
            <consortium name="The Broad Institute Genome Sequencing Center for Infectious Disease"/>
            <person name="Wu L."/>
            <person name="Ma J."/>
        </authorList>
    </citation>
    <scope>NUCLEOTIDE SEQUENCE [LARGE SCALE GENOMIC DNA]</scope>
    <source>
        <strain evidence="8">CGMCC 1.12989</strain>
    </source>
</reference>
<dbReference type="Proteomes" id="UP001595828">
    <property type="component" value="Unassembled WGS sequence"/>
</dbReference>
<gene>
    <name evidence="7" type="ORF">ACFO0A_00100</name>
</gene>
<dbReference type="EMBL" id="JBHSDR010000003">
    <property type="protein sequence ID" value="MFC4293455.1"/>
    <property type="molecule type" value="Genomic_DNA"/>
</dbReference>
<dbReference type="RefSeq" id="WP_379536952.1">
    <property type="nucleotide sequence ID" value="NZ_JBHSDR010000003.1"/>
</dbReference>
<dbReference type="PROSITE" id="PS51892">
    <property type="entry name" value="SUBTILASE"/>
    <property type="match status" value="1"/>
</dbReference>
<dbReference type="InterPro" id="IPR036852">
    <property type="entry name" value="Peptidase_S8/S53_dom_sf"/>
</dbReference>
<comment type="caution">
    <text evidence="7">The sequence shown here is derived from an EMBL/GenBank/DDBJ whole genome shotgun (WGS) entry which is preliminary data.</text>
</comment>
<feature type="domain" description="Peptidase S8/S53" evidence="6">
    <location>
        <begin position="150"/>
        <end position="339"/>
    </location>
</feature>
<comment type="similarity">
    <text evidence="1 5">Belongs to the peptidase S8 family.</text>
</comment>
<evidence type="ECO:0000313" key="7">
    <source>
        <dbReference type="EMBL" id="MFC4293455.1"/>
    </source>
</evidence>
<keyword evidence="2" id="KW-0645">Protease</keyword>
<dbReference type="SUPFAM" id="SSF52743">
    <property type="entry name" value="Subtilisin-like"/>
    <property type="match status" value="1"/>
</dbReference>